<dbReference type="Gene3D" id="3.90.226.10">
    <property type="entry name" value="2-enoyl-CoA Hydratase, Chain A, domain 1"/>
    <property type="match status" value="1"/>
</dbReference>
<dbReference type="PANTHER" id="PTHR10381:SF70">
    <property type="entry name" value="ATP-DEPENDENT CLP PROTEASE PROTEOLYTIC SUBUNIT"/>
    <property type="match status" value="1"/>
</dbReference>
<evidence type="ECO:0000313" key="9">
    <source>
        <dbReference type="EMBL" id="RDH41692.1"/>
    </source>
</evidence>
<evidence type="ECO:0000313" key="11">
    <source>
        <dbReference type="Proteomes" id="UP000257039"/>
    </source>
</evidence>
<dbReference type="EMBL" id="NDXW01000004">
    <property type="protein sequence ID" value="RDH41692.1"/>
    <property type="molecule type" value="Genomic_DNA"/>
</dbReference>
<dbReference type="GO" id="GO:0004252">
    <property type="term" value="F:serine-type endopeptidase activity"/>
    <property type="evidence" value="ECO:0007669"/>
    <property type="project" value="InterPro"/>
</dbReference>
<dbReference type="InterPro" id="IPR001907">
    <property type="entry name" value="ClpP"/>
</dbReference>
<keyword evidence="4" id="KW-0378">Hydrolase</keyword>
<dbReference type="Pfam" id="PF00574">
    <property type="entry name" value="CLP_protease"/>
    <property type="match status" value="1"/>
</dbReference>
<keyword evidence="5" id="KW-0720">Serine protease</keyword>
<evidence type="ECO:0000256" key="6">
    <source>
        <dbReference type="RuleBase" id="RU003567"/>
    </source>
</evidence>
<evidence type="ECO:0000256" key="2">
    <source>
        <dbReference type="ARBA" id="ARBA00022490"/>
    </source>
</evidence>
<organism evidence="9 11">
    <name type="scientific">Zooshikella ganghwensis</name>
    <dbReference type="NCBI Taxonomy" id="202772"/>
    <lineage>
        <taxon>Bacteria</taxon>
        <taxon>Pseudomonadati</taxon>
        <taxon>Pseudomonadota</taxon>
        <taxon>Gammaproteobacteria</taxon>
        <taxon>Oceanospirillales</taxon>
        <taxon>Zooshikellaceae</taxon>
        <taxon>Zooshikella</taxon>
    </lineage>
</organism>
<dbReference type="CDD" id="cd07016">
    <property type="entry name" value="S14_ClpP_1"/>
    <property type="match status" value="1"/>
</dbReference>
<name>A0A4P9VJ05_9GAMM</name>
<gene>
    <name evidence="9" type="ORF">B9G39_26905</name>
    <name evidence="10" type="ORF">B9G39_27200</name>
    <name evidence="8" type="ORF">B9G39_27360</name>
    <name evidence="7" type="ORF">B9G39_27450</name>
</gene>
<dbReference type="GO" id="GO:0006515">
    <property type="term" value="P:protein quality control for misfolded or incompletely synthesized proteins"/>
    <property type="evidence" value="ECO:0007669"/>
    <property type="project" value="TreeGrafter"/>
</dbReference>
<evidence type="ECO:0000313" key="7">
    <source>
        <dbReference type="EMBL" id="RDH41602.1"/>
    </source>
</evidence>
<dbReference type="PRINTS" id="PR00127">
    <property type="entry name" value="CLPPROTEASEP"/>
</dbReference>
<evidence type="ECO:0000256" key="5">
    <source>
        <dbReference type="ARBA" id="ARBA00022825"/>
    </source>
</evidence>
<evidence type="ECO:0000313" key="8">
    <source>
        <dbReference type="EMBL" id="RDH41669.1"/>
    </source>
</evidence>
<dbReference type="EMBL" id="NDXW01000005">
    <property type="protein sequence ID" value="RDH41669.1"/>
    <property type="molecule type" value="Genomic_DNA"/>
</dbReference>
<keyword evidence="11" id="KW-1185">Reference proteome</keyword>
<dbReference type="InterPro" id="IPR023562">
    <property type="entry name" value="ClpP/TepA"/>
</dbReference>
<dbReference type="SUPFAM" id="SSF52096">
    <property type="entry name" value="ClpP/crotonase"/>
    <property type="match status" value="1"/>
</dbReference>
<dbReference type="AlphaFoldDB" id="A0A4P9VJ05"/>
<evidence type="ECO:0000256" key="3">
    <source>
        <dbReference type="ARBA" id="ARBA00022670"/>
    </source>
</evidence>
<dbReference type="GO" id="GO:0004176">
    <property type="term" value="F:ATP-dependent peptidase activity"/>
    <property type="evidence" value="ECO:0007669"/>
    <property type="project" value="InterPro"/>
</dbReference>
<comment type="similarity">
    <text evidence="1 6">Belongs to the peptidase S14 family.</text>
</comment>
<dbReference type="GO" id="GO:0009368">
    <property type="term" value="C:endopeptidase Clp complex"/>
    <property type="evidence" value="ECO:0007669"/>
    <property type="project" value="TreeGrafter"/>
</dbReference>
<keyword evidence="2" id="KW-0963">Cytoplasm</keyword>
<proteinExistence type="inferred from homology"/>
<evidence type="ECO:0000313" key="10">
    <source>
        <dbReference type="EMBL" id="RDH41749.1"/>
    </source>
</evidence>
<sequence length="231" mass="26373">MQKNKLLKLLQDNLNAHKSFKIKQEDDSQATIYLYEAIGWLGIEAEDFAKDLSQINSKEIHLRINSPGGDVFDARAMQTAIAQHPAKVIAHIDGVAASAATYLALAADEVHMAEGAFFMIHKGWTLNIGNADDFREQANFLDKIDQSIANDYHKRTNKPLDEIIELMASETWFTADEAKEHGFIDEVFENVSTQNRFNLSAYQHVPEQLQNQQSDFQKYRQHLERRLRLAL</sequence>
<dbReference type="Proteomes" id="UP000257039">
    <property type="component" value="Unassembled WGS sequence"/>
</dbReference>
<accession>A0A4P9VJ05</accession>
<protein>
    <recommendedName>
        <fullName evidence="6">ATP-dependent Clp protease proteolytic subunit</fullName>
    </recommendedName>
</protein>
<dbReference type="RefSeq" id="WP_094789655.1">
    <property type="nucleotide sequence ID" value="NZ_NDXW01000004.1"/>
</dbReference>
<evidence type="ECO:0000256" key="4">
    <source>
        <dbReference type="ARBA" id="ARBA00022801"/>
    </source>
</evidence>
<evidence type="ECO:0000256" key="1">
    <source>
        <dbReference type="ARBA" id="ARBA00007039"/>
    </source>
</evidence>
<dbReference type="EMBL" id="NDXW01000006">
    <property type="protein sequence ID" value="RDH41602.1"/>
    <property type="molecule type" value="Genomic_DNA"/>
</dbReference>
<reference evidence="9 11" key="1">
    <citation type="submission" date="2017-04" db="EMBL/GenBank/DDBJ databases">
        <title>Draft genome sequence of Zooshikella ganghwensis VG4 isolated from Red Sea sediments.</title>
        <authorList>
            <person name="Rehman Z."/>
            <person name="Alam I."/>
            <person name="Kamau A."/>
            <person name="Bajic V."/>
            <person name="Leiknes T."/>
        </authorList>
    </citation>
    <scope>NUCLEOTIDE SEQUENCE [LARGE SCALE GENOMIC DNA]</scope>
    <source>
        <strain evidence="9 11">VG4</strain>
    </source>
</reference>
<dbReference type="InterPro" id="IPR029045">
    <property type="entry name" value="ClpP/crotonase-like_dom_sf"/>
</dbReference>
<dbReference type="GO" id="GO:0051117">
    <property type="term" value="F:ATPase binding"/>
    <property type="evidence" value="ECO:0007669"/>
    <property type="project" value="TreeGrafter"/>
</dbReference>
<keyword evidence="3 9" id="KW-0645">Protease</keyword>
<dbReference type="PANTHER" id="PTHR10381">
    <property type="entry name" value="ATP-DEPENDENT CLP PROTEASE PROTEOLYTIC SUBUNIT"/>
    <property type="match status" value="1"/>
</dbReference>
<dbReference type="EMBL" id="NDXW01000004">
    <property type="protein sequence ID" value="RDH41749.1"/>
    <property type="molecule type" value="Genomic_DNA"/>
</dbReference>
<dbReference type="NCBIfam" id="NF045542">
    <property type="entry name" value="Clp_rel_HeadMat"/>
    <property type="match status" value="1"/>
</dbReference>
<comment type="caution">
    <text evidence="9">The sequence shown here is derived from an EMBL/GenBank/DDBJ whole genome shotgun (WGS) entry which is preliminary data.</text>
</comment>